<evidence type="ECO:0000313" key="2">
    <source>
        <dbReference type="EMBL" id="MCM2372465.1"/>
    </source>
</evidence>
<keyword evidence="3" id="KW-1185">Reference proteome</keyword>
<feature type="transmembrane region" description="Helical" evidence="1">
    <location>
        <begin position="33"/>
        <end position="53"/>
    </location>
</feature>
<accession>A0ABT0U6F1</accession>
<evidence type="ECO:0000313" key="3">
    <source>
        <dbReference type="Proteomes" id="UP001202961"/>
    </source>
</evidence>
<protein>
    <recommendedName>
        <fullName evidence="4">ABC transporter permease</fullName>
    </recommendedName>
</protein>
<keyword evidence="1" id="KW-1133">Transmembrane helix</keyword>
<name>A0ABT0U6F1_9BACT</name>
<proteinExistence type="predicted"/>
<gene>
    <name evidence="2" type="ORF">NB063_17790</name>
</gene>
<evidence type="ECO:0000256" key="1">
    <source>
        <dbReference type="SAM" id="Phobius"/>
    </source>
</evidence>
<dbReference type="RefSeq" id="WP_250930095.1">
    <property type="nucleotide sequence ID" value="NZ_JAMQBK010000046.1"/>
</dbReference>
<keyword evidence="1" id="KW-0472">Membrane</keyword>
<organism evidence="2 3">
    <name type="scientific">Aporhodopirellula aestuarii</name>
    <dbReference type="NCBI Taxonomy" id="2950107"/>
    <lineage>
        <taxon>Bacteria</taxon>
        <taxon>Pseudomonadati</taxon>
        <taxon>Planctomycetota</taxon>
        <taxon>Planctomycetia</taxon>
        <taxon>Pirellulales</taxon>
        <taxon>Pirellulaceae</taxon>
        <taxon>Aporhodopirellula</taxon>
    </lineage>
</organism>
<sequence>MATAIALGPWDAPYKIRSFANIENRFGKPAARVVWIMIAIVSGSCAAAIMTGLRPAYAAPVVRDQEVTGNR</sequence>
<reference evidence="2 3" key="1">
    <citation type="journal article" date="2022" name="Syst. Appl. Microbiol.">
        <title>Rhodopirellula aestuarii sp. nov., a novel member of the genus Rhodopirellula isolated from brackish sediments collected in the Tagus River estuary, Portugal.</title>
        <authorList>
            <person name="Vitorino I.R."/>
            <person name="Klimek D."/>
            <person name="Calusinska M."/>
            <person name="Lobo-da-Cunha A."/>
            <person name="Vasconcelos V."/>
            <person name="Lage O.M."/>
        </authorList>
    </citation>
    <scope>NUCLEOTIDE SEQUENCE [LARGE SCALE GENOMIC DNA]</scope>
    <source>
        <strain evidence="2 3">ICT_H3.1</strain>
    </source>
</reference>
<evidence type="ECO:0008006" key="4">
    <source>
        <dbReference type="Google" id="ProtNLM"/>
    </source>
</evidence>
<comment type="caution">
    <text evidence="2">The sequence shown here is derived from an EMBL/GenBank/DDBJ whole genome shotgun (WGS) entry which is preliminary data.</text>
</comment>
<dbReference type="Proteomes" id="UP001202961">
    <property type="component" value="Unassembled WGS sequence"/>
</dbReference>
<keyword evidence="1" id="KW-0812">Transmembrane</keyword>
<dbReference type="EMBL" id="JAMQBK010000046">
    <property type="protein sequence ID" value="MCM2372465.1"/>
    <property type="molecule type" value="Genomic_DNA"/>
</dbReference>